<keyword evidence="1" id="KW-0540">Nuclease</keyword>
<keyword evidence="2" id="KW-1185">Reference proteome</keyword>
<dbReference type="Proteomes" id="UP001058184">
    <property type="component" value="Chromosome"/>
</dbReference>
<dbReference type="Gene3D" id="3.40.960.10">
    <property type="entry name" value="VSR Endonuclease"/>
    <property type="match status" value="1"/>
</dbReference>
<keyword evidence="1" id="KW-0255">Endonuclease</keyword>
<organism evidence="1 2">
    <name type="scientific">Leisingera caerulea</name>
    <name type="common">Phaeobacter caeruleus</name>
    <dbReference type="NCBI Taxonomy" id="506591"/>
    <lineage>
        <taxon>Bacteria</taxon>
        <taxon>Pseudomonadati</taxon>
        <taxon>Pseudomonadota</taxon>
        <taxon>Alphaproteobacteria</taxon>
        <taxon>Rhodobacterales</taxon>
        <taxon>Roseobacteraceae</taxon>
        <taxon>Leisingera</taxon>
    </lineage>
</organism>
<keyword evidence="1" id="KW-0378">Hydrolase</keyword>
<name>A0ABY5WSH9_LEICA</name>
<reference evidence="1" key="1">
    <citation type="submission" date="2021-08" db="EMBL/GenBank/DDBJ databases">
        <authorList>
            <person name="Nwanade C."/>
            <person name="Wang M."/>
            <person name="Masoudi A."/>
            <person name="Yu Z."/>
            <person name="Liu J."/>
        </authorList>
    </citation>
    <scope>NUCLEOTIDE SEQUENCE</scope>
    <source>
        <strain evidence="1">S141</strain>
    </source>
</reference>
<accession>A0ABY5WSH9</accession>
<evidence type="ECO:0000313" key="2">
    <source>
        <dbReference type="Proteomes" id="UP001058184"/>
    </source>
</evidence>
<gene>
    <name evidence="1" type="ORF">K3722_12140</name>
</gene>
<dbReference type="EMBL" id="CP081078">
    <property type="protein sequence ID" value="UWQ57275.1"/>
    <property type="molecule type" value="Genomic_DNA"/>
</dbReference>
<proteinExistence type="predicted"/>
<dbReference type="GO" id="GO:0004519">
    <property type="term" value="F:endonuclease activity"/>
    <property type="evidence" value="ECO:0007669"/>
    <property type="project" value="UniProtKB-KW"/>
</dbReference>
<protein>
    <submittedName>
        <fullName evidence="1">Endonuclease domain-containing protein</fullName>
    </submittedName>
</protein>
<evidence type="ECO:0000313" key="1">
    <source>
        <dbReference type="EMBL" id="UWQ57275.1"/>
    </source>
</evidence>
<sequence length="349" mass="38728">MISDRPERLSDFGEKAIVPNQPFAVSWEMVPEVVRVSLMPVSGIQPLTGEMFKIAGGVLETAPSEAEFKLFQEAGTQFQMIHLVLSLAWWEDSGGEITAVPFSISAVPSSKRGKVTQNGIEFVAALNGAPVEPSSDTAYVGFDPFQGEHSLFSTGGGVAFDFTAGKSPIDELGIVIERYFLALDYNRDDVAEFDEFLPDDQSKKAYLRNRIKKLYTPFKAVECRRIWGLETPIELFLFQELLSRGLRPQCQCIIYPDGCVYQSLYDVYTDVEFRRGQNILTEADMYLPDKRLAIFCDGAHHERAKQQKKDAKIGKQLANLGIQSVRVPGRLINSDLEAAGDLVSKAIAG</sequence>